<protein>
    <submittedName>
        <fullName evidence="1">Uncharacterized protein</fullName>
    </submittedName>
</protein>
<name>C8ZKJ7_9CAUD</name>
<sequence>MNDQRSRHISNVLRYLLAQEIQIKRRKEKLPWLSVRADYPWSNSLEEDDWSRIQELMRTMV</sequence>
<dbReference type="RefSeq" id="YP_003358380.1">
    <property type="nucleotide sequence ID" value="NC_013691.1"/>
</dbReference>
<proteinExistence type="predicted"/>
<evidence type="ECO:0000313" key="1">
    <source>
        <dbReference type="EMBL" id="CAZ66239.1"/>
    </source>
</evidence>
<dbReference type="Proteomes" id="UP000002615">
    <property type="component" value="Segment"/>
</dbReference>
<dbReference type="GeneID" id="8684450"/>
<reference evidence="2" key="1">
    <citation type="journal article" date="2010" name="Virology">
        <title>Molecular and physiological analysis of three Pseudomonas aeruginosa phages belonging to the "N4-like viruses".</title>
        <authorList>
            <person name="Ceyssens P.J."/>
            <person name="Brabban A."/>
            <person name="Rogge L."/>
            <person name="Lewis M.S."/>
            <person name="Pickard D."/>
            <person name="Goulding D."/>
            <person name="Dougan G."/>
            <person name="Nob en J.P."/>
            <person name="Kropinski A."/>
            <person name="Kutter E."/>
            <person name="Lavigne R."/>
        </authorList>
    </citation>
    <scope>NUCLEOTIDE SEQUENCE [LARGE SCALE GENOMIC DNA]</scope>
</reference>
<keyword evidence="2" id="KW-1185">Reference proteome</keyword>
<organism evidence="1 2">
    <name type="scientific">Pseudomonas phage LUZ7</name>
    <dbReference type="NCBI Taxonomy" id="655097"/>
    <lineage>
        <taxon>Viruses</taxon>
        <taxon>Duplodnaviria</taxon>
        <taxon>Heunggongvirae</taxon>
        <taxon>Uroviricota</taxon>
        <taxon>Caudoviricetes</taxon>
        <taxon>Schitoviridae</taxon>
        <taxon>Migulavirinae</taxon>
        <taxon>Luzseptimavirus</taxon>
        <taxon>Luzseptimavirus LUZ7</taxon>
    </lineage>
</organism>
<dbReference type="KEGG" id="vg:8684450"/>
<accession>C8ZKJ7</accession>
<dbReference type="OrthoDB" id="40169at10239"/>
<evidence type="ECO:0000313" key="2">
    <source>
        <dbReference type="Proteomes" id="UP000002615"/>
    </source>
</evidence>
<dbReference type="EMBL" id="FN422398">
    <property type="protein sequence ID" value="CAZ66239.1"/>
    <property type="molecule type" value="Genomic_DNA"/>
</dbReference>